<dbReference type="PANTHER" id="PTHR48479">
    <property type="entry name" value="NAD(P)H-QUINONE OXIDOREDUCTASE SUBUNIT 6, CHLOROPLASTIC"/>
    <property type="match status" value="1"/>
</dbReference>
<accession>A0A1C6ZVV6</accession>
<keyword evidence="9 20" id="KW-0812">Transmembrane</keyword>
<name>A0A1C6ZVV6_HELZY</name>
<evidence type="ECO:0000256" key="16">
    <source>
        <dbReference type="ARBA" id="ARBA00023078"/>
    </source>
</evidence>
<feature type="transmembrane region" description="Helical" evidence="20">
    <location>
        <begin position="36"/>
        <end position="53"/>
    </location>
</feature>
<keyword evidence="17 20" id="KW-0472">Membrane</keyword>
<evidence type="ECO:0000313" key="21">
    <source>
        <dbReference type="EMBL" id="AJB98506.1"/>
    </source>
</evidence>
<feature type="transmembrane region" description="Helical" evidence="20">
    <location>
        <begin position="59"/>
        <end position="79"/>
    </location>
</feature>
<protein>
    <recommendedName>
        <fullName evidence="5 20">NAD(P)H-quinone oxidoreductase subunit 6, chloroplastic</fullName>
        <ecNumber evidence="20">7.1.1.-</ecNumber>
    </recommendedName>
</protein>
<dbReference type="Pfam" id="PF00499">
    <property type="entry name" value="Oxidored_q3"/>
    <property type="match status" value="1"/>
</dbReference>
<keyword evidence="7 20" id="KW-0150">Chloroplast</keyword>
<evidence type="ECO:0000256" key="18">
    <source>
        <dbReference type="ARBA" id="ARBA00047726"/>
    </source>
</evidence>
<evidence type="ECO:0000256" key="4">
    <source>
        <dbReference type="ARBA" id="ARBA00011199"/>
    </source>
</evidence>
<evidence type="ECO:0000256" key="17">
    <source>
        <dbReference type="ARBA" id="ARBA00023136"/>
    </source>
</evidence>
<keyword evidence="16 20" id="KW-0793">Thylakoid</keyword>
<evidence type="ECO:0000256" key="19">
    <source>
        <dbReference type="ARBA" id="ARBA00048026"/>
    </source>
</evidence>
<comment type="catalytic activity">
    <reaction evidence="18 20">
        <text>a plastoquinone + NADPH + (n+1) H(+)(in) = a plastoquinol + NADP(+) + n H(+)(out)</text>
        <dbReference type="Rhea" id="RHEA:42612"/>
        <dbReference type="Rhea" id="RHEA-COMP:9561"/>
        <dbReference type="Rhea" id="RHEA-COMP:9562"/>
        <dbReference type="ChEBI" id="CHEBI:15378"/>
        <dbReference type="ChEBI" id="CHEBI:17757"/>
        <dbReference type="ChEBI" id="CHEBI:57783"/>
        <dbReference type="ChEBI" id="CHEBI:58349"/>
        <dbReference type="ChEBI" id="CHEBI:62192"/>
    </reaction>
</comment>
<evidence type="ECO:0000256" key="11">
    <source>
        <dbReference type="ARBA" id="ARBA00022857"/>
    </source>
</evidence>
<dbReference type="AlphaFoldDB" id="A0A1C6ZVV6"/>
<dbReference type="PANTHER" id="PTHR48479:SF1">
    <property type="entry name" value="NAD(P)H-QUINONE OXIDOREDUCTASE SUBUNIT 6, CHLOROPLASTIC"/>
    <property type="match status" value="1"/>
</dbReference>
<proteinExistence type="inferred from homology"/>
<keyword evidence="8 20" id="KW-0934">Plastid</keyword>
<gene>
    <name evidence="21" type="primary">ndhG</name>
</gene>
<evidence type="ECO:0000256" key="14">
    <source>
        <dbReference type="ARBA" id="ARBA00022989"/>
    </source>
</evidence>
<keyword evidence="15 20" id="KW-0520">NAD</keyword>
<keyword evidence="6" id="KW-0813">Transport</keyword>
<dbReference type="GO" id="GO:0048038">
    <property type="term" value="F:quinone binding"/>
    <property type="evidence" value="ECO:0007669"/>
    <property type="project" value="UniProtKB-KW"/>
</dbReference>
<reference evidence="21" key="1">
    <citation type="submission" date="2016-11" db="EMBL/GenBank/DDBJ databases">
        <title>The chloroplast genome sequences of Ophioglossaceae.</title>
        <authorList>
            <person name="Kim H.T."/>
            <person name="Kim K.-J."/>
        </authorList>
    </citation>
    <scope>NUCLEOTIDE SEQUENCE</scope>
</reference>
<dbReference type="EMBL" id="KM817788">
    <property type="protein sequence ID" value="AJB98506.1"/>
    <property type="molecule type" value="Genomic_DNA"/>
</dbReference>
<comment type="subunit">
    <text evidence="4 20">NDH is composed of at least 16 different subunits, 5 of which are encoded in the nucleus.</text>
</comment>
<feature type="transmembrane region" description="Helical" evidence="20">
    <location>
        <begin position="152"/>
        <end position="171"/>
    </location>
</feature>
<evidence type="ECO:0000256" key="6">
    <source>
        <dbReference type="ARBA" id="ARBA00022448"/>
    </source>
</evidence>
<dbReference type="GO" id="GO:0008137">
    <property type="term" value="F:NADH dehydrogenase (ubiquinone) activity"/>
    <property type="evidence" value="ECO:0007669"/>
    <property type="project" value="UniProtKB-UniRule"/>
</dbReference>
<evidence type="ECO:0000256" key="9">
    <source>
        <dbReference type="ARBA" id="ARBA00022692"/>
    </source>
</evidence>
<evidence type="ECO:0000256" key="3">
    <source>
        <dbReference type="ARBA" id="ARBA00005698"/>
    </source>
</evidence>
<comment type="subcellular location">
    <subcellularLocation>
        <location evidence="2">Plastid</location>
        <location evidence="2">Chloroplast thylakoid membrane</location>
        <topology evidence="2">Multi-pass membrane protein</topology>
    </subcellularLocation>
</comment>
<evidence type="ECO:0000256" key="8">
    <source>
        <dbReference type="ARBA" id="ARBA00022640"/>
    </source>
</evidence>
<dbReference type="InterPro" id="IPR001457">
    <property type="entry name" value="NADH_UbQ/plastoQ_OxRdtase_su6"/>
</dbReference>
<evidence type="ECO:0000256" key="2">
    <source>
        <dbReference type="ARBA" id="ARBA00004454"/>
    </source>
</evidence>
<comment type="similarity">
    <text evidence="3 20">Belongs to the complex I subunit 6 family.</text>
</comment>
<evidence type="ECO:0000256" key="5">
    <source>
        <dbReference type="ARBA" id="ARBA00018131"/>
    </source>
</evidence>
<feature type="transmembrane region" description="Helical" evidence="20">
    <location>
        <begin position="100"/>
        <end position="120"/>
    </location>
</feature>
<evidence type="ECO:0000256" key="1">
    <source>
        <dbReference type="ARBA" id="ARBA00004059"/>
    </source>
</evidence>
<comment type="catalytic activity">
    <reaction evidence="19 20">
        <text>a plastoquinone + NADH + (n+1) H(+)(in) = a plastoquinol + NAD(+) + n H(+)(out)</text>
        <dbReference type="Rhea" id="RHEA:42608"/>
        <dbReference type="Rhea" id="RHEA-COMP:9561"/>
        <dbReference type="Rhea" id="RHEA-COMP:9562"/>
        <dbReference type="ChEBI" id="CHEBI:15378"/>
        <dbReference type="ChEBI" id="CHEBI:17757"/>
        <dbReference type="ChEBI" id="CHEBI:57540"/>
        <dbReference type="ChEBI" id="CHEBI:57945"/>
        <dbReference type="ChEBI" id="CHEBI:62192"/>
    </reaction>
</comment>
<comment type="function">
    <text evidence="1 20">NDH shuttles electrons from NAD(P)H:plastoquinone, via FMN and iron-sulfur (Fe-S) centers, to quinones in the photosynthetic chain and possibly in a chloroplast respiratory chain. The immediate electron acceptor for the enzyme in this species is believed to be plastoquinone. Couples the redox reaction to proton translocation, and thus conserves the redox energy in a proton gradient.</text>
</comment>
<organism evidence="21">
    <name type="scientific">Helminthostachys zeylanica</name>
    <name type="common">Flowering fern</name>
    <name type="synonym">Osmunda zeylanica</name>
    <dbReference type="NCBI Taxonomy" id="41913"/>
    <lineage>
        <taxon>Eukaryota</taxon>
        <taxon>Viridiplantae</taxon>
        <taxon>Streptophyta</taxon>
        <taxon>Embryophyta</taxon>
        <taxon>Tracheophyta</taxon>
        <taxon>Polypodiopsida</taxon>
        <taxon>Ophioglossidae</taxon>
        <taxon>Ophioglossales</taxon>
        <taxon>Ophioglossaceae</taxon>
        <taxon>Helminthostachyoideae</taxon>
        <taxon>Helminthostachys</taxon>
    </lineage>
</organism>
<sequence>MDSSESIHKVVLVVVESGIVSGSSGMVSPTNTVHSAFLLGLVLVCVSLPYFALNADFVAAAQMLVYVGAANTSIAFAVMPIDKSQDENISSPRDAGNGTALSVCTSLFLLLIVMILNTPWSSISLTKQSNEIVEQPFTNSVQRIGSQLLTDFSLPFELLSILLLIALVGAIDIARRDEMVGVPDDGALRSEEDSALS</sequence>
<dbReference type="InterPro" id="IPR050290">
    <property type="entry name" value="NAD(P)H-Q_Oxidoreduct_6"/>
</dbReference>
<dbReference type="EC" id="7.1.1.-" evidence="20"/>
<keyword evidence="13" id="KW-1278">Translocase</keyword>
<keyword evidence="11 20" id="KW-0521">NADP</keyword>
<evidence type="ECO:0000256" key="10">
    <source>
        <dbReference type="ARBA" id="ARBA00022719"/>
    </source>
</evidence>
<evidence type="ECO:0000256" key="15">
    <source>
        <dbReference type="ARBA" id="ARBA00023027"/>
    </source>
</evidence>
<keyword evidence="14 20" id="KW-1133">Transmembrane helix</keyword>
<dbReference type="Gene3D" id="1.20.120.1200">
    <property type="entry name" value="NADH-ubiquinone/plastoquinone oxidoreductase chain 6, subunit NuoJ"/>
    <property type="match status" value="1"/>
</dbReference>
<evidence type="ECO:0000256" key="20">
    <source>
        <dbReference type="RuleBase" id="RU004431"/>
    </source>
</evidence>
<geneLocation type="chloroplast" evidence="21"/>
<dbReference type="FunFam" id="1.20.120.1200:FF:000002">
    <property type="entry name" value="NAD(P)H-quinone oxidoreductase subunit 6, chloroplastic"/>
    <property type="match status" value="1"/>
</dbReference>
<dbReference type="InterPro" id="IPR042106">
    <property type="entry name" value="Nuo/plastoQ_OxRdtase_6_NuoJ"/>
</dbReference>
<evidence type="ECO:0000256" key="7">
    <source>
        <dbReference type="ARBA" id="ARBA00022528"/>
    </source>
</evidence>
<keyword evidence="10 20" id="KW-0874">Quinone</keyword>
<dbReference type="GO" id="GO:0009535">
    <property type="term" value="C:chloroplast thylakoid membrane"/>
    <property type="evidence" value="ECO:0007669"/>
    <property type="project" value="UniProtKB-SubCell"/>
</dbReference>
<evidence type="ECO:0000256" key="12">
    <source>
        <dbReference type="ARBA" id="ARBA00022957"/>
    </source>
</evidence>
<evidence type="ECO:0000256" key="13">
    <source>
        <dbReference type="ARBA" id="ARBA00022967"/>
    </source>
</evidence>
<keyword evidence="12 20" id="KW-0618">Plastoquinone</keyword>